<dbReference type="OrthoDB" id="5591297at2759"/>
<gene>
    <name evidence="1" type="ORF">E4U42_004772</name>
</gene>
<protein>
    <recommendedName>
        <fullName evidence="3">Nicotinamide-nucleotide adenylyltransferase</fullName>
    </recommendedName>
</protein>
<evidence type="ECO:0000313" key="2">
    <source>
        <dbReference type="Proteomes" id="UP000811619"/>
    </source>
</evidence>
<keyword evidence="2" id="KW-1185">Reference proteome</keyword>
<dbReference type="GO" id="GO:0005634">
    <property type="term" value="C:nucleus"/>
    <property type="evidence" value="ECO:0007669"/>
    <property type="project" value="TreeGrafter"/>
</dbReference>
<evidence type="ECO:0008006" key="3">
    <source>
        <dbReference type="Google" id="ProtNLM"/>
    </source>
</evidence>
<dbReference type="GO" id="GO:0005737">
    <property type="term" value="C:cytoplasm"/>
    <property type="evidence" value="ECO:0007669"/>
    <property type="project" value="TreeGrafter"/>
</dbReference>
<dbReference type="PANTHER" id="PTHR31285">
    <property type="entry name" value="NICOTINAMIDE MONONUCLEOTIDE ADENYLYLTRANSFERASE"/>
    <property type="match status" value="1"/>
</dbReference>
<accession>A0A8K0J4N7</accession>
<evidence type="ECO:0000313" key="1">
    <source>
        <dbReference type="EMBL" id="KAG5924039.1"/>
    </source>
</evidence>
<sequence length="277" mass="28374">MPPSVTRSLAAFISSPDPFRILTTCTPTPPPPTRNPPQTLIVLDSSFNPPTTAHAHMALSAIHAAGPNTRLLLLLAVRNADKGSPGDLAPRLRLMQALARDLHDDGAPVPVDVAVTKMALFGDKARCVPAAAEHVYLCGFDTLVRMLDARYYAGEGGMRASLGGFFAAARLRVTVRPGGGFGGEDEQRAFVEGLGTALGGMGGDAAWAARVELVEGGGGFVSSSRVRDVVGRGGGGGGELDGLVGWRVRRVMEEEGLYGMGGGGGGGGGGGEGQGNE</sequence>
<dbReference type="SUPFAM" id="SSF52374">
    <property type="entry name" value="Nucleotidylyl transferase"/>
    <property type="match status" value="1"/>
</dbReference>
<dbReference type="Gene3D" id="3.40.50.620">
    <property type="entry name" value="HUPs"/>
    <property type="match status" value="1"/>
</dbReference>
<dbReference type="EMBL" id="SRPY01000429">
    <property type="protein sequence ID" value="KAG5924039.1"/>
    <property type="molecule type" value="Genomic_DNA"/>
</dbReference>
<organism evidence="1 2">
    <name type="scientific">Claviceps africana</name>
    <dbReference type="NCBI Taxonomy" id="83212"/>
    <lineage>
        <taxon>Eukaryota</taxon>
        <taxon>Fungi</taxon>
        <taxon>Dikarya</taxon>
        <taxon>Ascomycota</taxon>
        <taxon>Pezizomycotina</taxon>
        <taxon>Sordariomycetes</taxon>
        <taxon>Hypocreomycetidae</taxon>
        <taxon>Hypocreales</taxon>
        <taxon>Clavicipitaceae</taxon>
        <taxon>Claviceps</taxon>
    </lineage>
</organism>
<name>A0A8K0J4N7_9HYPO</name>
<dbReference type="GO" id="GO:0000309">
    <property type="term" value="F:nicotinamide-nucleotide adenylyltransferase activity"/>
    <property type="evidence" value="ECO:0007669"/>
    <property type="project" value="TreeGrafter"/>
</dbReference>
<dbReference type="InterPro" id="IPR014729">
    <property type="entry name" value="Rossmann-like_a/b/a_fold"/>
</dbReference>
<reference evidence="1" key="1">
    <citation type="journal article" date="2020" name="bioRxiv">
        <title>Whole genome comparisons of ergot fungi reveals the divergence and evolution of species within the genus Claviceps are the result of varying mechanisms driving genome evolution and host range expansion.</title>
        <authorList>
            <person name="Wyka S.A."/>
            <person name="Mondo S.J."/>
            <person name="Liu M."/>
            <person name="Dettman J."/>
            <person name="Nalam V."/>
            <person name="Broders K.D."/>
        </authorList>
    </citation>
    <scope>NUCLEOTIDE SEQUENCE</scope>
    <source>
        <strain evidence="1">CCC 489</strain>
    </source>
</reference>
<dbReference type="GO" id="GO:0016887">
    <property type="term" value="F:ATP hydrolysis activity"/>
    <property type="evidence" value="ECO:0007669"/>
    <property type="project" value="TreeGrafter"/>
</dbReference>
<dbReference type="Proteomes" id="UP000811619">
    <property type="component" value="Unassembled WGS sequence"/>
</dbReference>
<comment type="caution">
    <text evidence="1">The sequence shown here is derived from an EMBL/GenBank/DDBJ whole genome shotgun (WGS) entry which is preliminary data.</text>
</comment>
<dbReference type="PANTHER" id="PTHR31285:SF0">
    <property type="entry name" value="NICOTINAMIDE MONONUCLEOTIDE ADENYLYLTRANSFERASE"/>
    <property type="match status" value="1"/>
</dbReference>
<proteinExistence type="predicted"/>
<dbReference type="AlphaFoldDB" id="A0A8K0J4N7"/>